<accession>A0A923MQN5</accession>
<evidence type="ECO:0000256" key="6">
    <source>
        <dbReference type="ARBA" id="ARBA00023136"/>
    </source>
</evidence>
<dbReference type="AlphaFoldDB" id="A0A923MQN5"/>
<dbReference type="PANTHER" id="PTHR43531:SF14">
    <property type="entry name" value="METHYL-ACCEPTING CHEMOTAXIS PROTEIN I-RELATED"/>
    <property type="match status" value="1"/>
</dbReference>
<evidence type="ECO:0000256" key="3">
    <source>
        <dbReference type="ARBA" id="ARBA00022481"/>
    </source>
</evidence>
<keyword evidence="4 10" id="KW-0812">Transmembrane</keyword>
<keyword evidence="8" id="KW-0807">Transducer</keyword>
<dbReference type="EMBL" id="JACORT010000003">
    <property type="protein sequence ID" value="MBC5783063.1"/>
    <property type="molecule type" value="Genomic_DNA"/>
</dbReference>
<dbReference type="PROSITE" id="PS50111">
    <property type="entry name" value="CHEMOTAXIS_TRANSDUC_2"/>
    <property type="match status" value="1"/>
</dbReference>
<comment type="similarity">
    <text evidence="7">Belongs to the methyl-accepting chemotaxis (MCP) protein family.</text>
</comment>
<dbReference type="InterPro" id="IPR004089">
    <property type="entry name" value="MCPsignal_dom"/>
</dbReference>
<protein>
    <submittedName>
        <fullName evidence="12">Cache domain-containing protein</fullName>
    </submittedName>
</protein>
<feature type="transmembrane region" description="Helical" evidence="10">
    <location>
        <begin position="12"/>
        <end position="36"/>
    </location>
</feature>
<evidence type="ECO:0000256" key="7">
    <source>
        <dbReference type="ARBA" id="ARBA00029447"/>
    </source>
</evidence>
<evidence type="ECO:0000259" key="11">
    <source>
        <dbReference type="PROSITE" id="PS50111"/>
    </source>
</evidence>
<keyword evidence="9" id="KW-0175">Coiled coil</keyword>
<dbReference type="GO" id="GO:0006935">
    <property type="term" value="P:chemotaxis"/>
    <property type="evidence" value="ECO:0007669"/>
    <property type="project" value="InterPro"/>
</dbReference>
<feature type="transmembrane region" description="Helical" evidence="10">
    <location>
        <begin position="48"/>
        <end position="66"/>
    </location>
</feature>
<evidence type="ECO:0000256" key="5">
    <source>
        <dbReference type="ARBA" id="ARBA00022989"/>
    </source>
</evidence>
<evidence type="ECO:0000256" key="4">
    <source>
        <dbReference type="ARBA" id="ARBA00022692"/>
    </source>
</evidence>
<dbReference type="FunFam" id="1.10.287.950:FF:000001">
    <property type="entry name" value="Methyl-accepting chemotaxis sensory transducer"/>
    <property type="match status" value="1"/>
</dbReference>
<keyword evidence="13" id="KW-1185">Reference proteome</keyword>
<evidence type="ECO:0000313" key="13">
    <source>
        <dbReference type="Proteomes" id="UP000608513"/>
    </source>
</evidence>
<feature type="domain" description="Methyl-accepting transducer" evidence="11">
    <location>
        <begin position="128"/>
        <end position="357"/>
    </location>
</feature>
<organism evidence="12 13">
    <name type="scientific">Ramlibacter cellulosilyticus</name>
    <dbReference type="NCBI Taxonomy" id="2764187"/>
    <lineage>
        <taxon>Bacteria</taxon>
        <taxon>Pseudomonadati</taxon>
        <taxon>Pseudomonadota</taxon>
        <taxon>Betaproteobacteria</taxon>
        <taxon>Burkholderiales</taxon>
        <taxon>Comamonadaceae</taxon>
        <taxon>Ramlibacter</taxon>
    </lineage>
</organism>
<dbReference type="PANTHER" id="PTHR43531">
    <property type="entry name" value="PROTEIN ICFG"/>
    <property type="match status" value="1"/>
</dbReference>
<dbReference type="GO" id="GO:0004888">
    <property type="term" value="F:transmembrane signaling receptor activity"/>
    <property type="evidence" value="ECO:0007669"/>
    <property type="project" value="InterPro"/>
</dbReference>
<dbReference type="Proteomes" id="UP000608513">
    <property type="component" value="Unassembled WGS sequence"/>
</dbReference>
<dbReference type="InterPro" id="IPR051310">
    <property type="entry name" value="MCP_chemotaxis"/>
</dbReference>
<evidence type="ECO:0000256" key="8">
    <source>
        <dbReference type="PROSITE-ProRule" id="PRU00284"/>
    </source>
</evidence>
<keyword evidence="3" id="KW-0488">Methylation</keyword>
<dbReference type="GO" id="GO:0005886">
    <property type="term" value="C:plasma membrane"/>
    <property type="evidence" value="ECO:0007669"/>
    <property type="project" value="UniProtKB-SubCell"/>
</dbReference>
<dbReference type="SUPFAM" id="SSF58104">
    <property type="entry name" value="Methyl-accepting chemotaxis protein (MCP) signaling domain"/>
    <property type="match status" value="1"/>
</dbReference>
<dbReference type="CDD" id="cd11386">
    <property type="entry name" value="MCP_signal"/>
    <property type="match status" value="1"/>
</dbReference>
<dbReference type="RefSeq" id="WP_187075818.1">
    <property type="nucleotide sequence ID" value="NZ_JACORT010000003.1"/>
</dbReference>
<proteinExistence type="inferred from homology"/>
<evidence type="ECO:0000256" key="10">
    <source>
        <dbReference type="SAM" id="Phobius"/>
    </source>
</evidence>
<feature type="coiled-coil region" evidence="9">
    <location>
        <begin position="147"/>
        <end position="174"/>
    </location>
</feature>
<sequence length="527" mass="55896">MVKILFAPAHWVLARLNFVAAFVMVSALFLLPTGIALFAQDLLPRPQLLALVAALCALAVYGLIALREFVSTGIARIIRITDRIAGGELLSAGVAVPKRGTRDSSRLWNSIIQMNGTMADIVLQVRASAEAIAAGARTIADGNAQLAQRTEEQAASLEETASGIEQLAASAQRNAEGCAQANELAGASREVASQAAERMQQVAATMRSIEDSARRVAEILGTVEGIAFQTNILALNAAVEAARAGDQGRGFAVVATEVRSLAQRSAAAAREIHGLIGESIASVERGRELVDAAEETMGRVLGSVEQVTQVLGGIALATREQNSGVQEINKAIAQVDAVTQQNAALVEEAAGAAESFEREARQLVEVVGRFKTDRSEQRGEAVALVQAAVEHVRRHGLQRALADFNDRRGGFVRGELFLVALDPKCTVLALGSSPDQVGRNDWNQQDADGRFFSRMLVQLALKQGSGWCDYRPVNPATGRVEEKSAYFQRVGDTVLICGIYRKAGPVAAPVAKPAAVPGAAWPRLGRA</sequence>
<dbReference type="SMART" id="SM00283">
    <property type="entry name" value="MA"/>
    <property type="match status" value="1"/>
</dbReference>
<comment type="caution">
    <text evidence="12">The sequence shown here is derived from an EMBL/GenBank/DDBJ whole genome shotgun (WGS) entry which is preliminary data.</text>
</comment>
<comment type="subcellular location">
    <subcellularLocation>
        <location evidence="1">Cell membrane</location>
        <topology evidence="1">Multi-pass membrane protein</topology>
    </subcellularLocation>
</comment>
<evidence type="ECO:0000313" key="12">
    <source>
        <dbReference type="EMBL" id="MBC5783063.1"/>
    </source>
</evidence>
<dbReference type="PRINTS" id="PR00260">
    <property type="entry name" value="CHEMTRNSDUCR"/>
</dbReference>
<evidence type="ECO:0000256" key="9">
    <source>
        <dbReference type="SAM" id="Coils"/>
    </source>
</evidence>
<dbReference type="Pfam" id="PF17200">
    <property type="entry name" value="sCache_2"/>
    <property type="match status" value="1"/>
</dbReference>
<dbReference type="InterPro" id="IPR004090">
    <property type="entry name" value="Chemotax_Me-accpt_rcpt"/>
</dbReference>
<dbReference type="GO" id="GO:0007165">
    <property type="term" value="P:signal transduction"/>
    <property type="evidence" value="ECO:0007669"/>
    <property type="project" value="UniProtKB-KW"/>
</dbReference>
<gene>
    <name evidence="12" type="ORF">H8N03_08925</name>
</gene>
<keyword evidence="2" id="KW-1003">Cell membrane</keyword>
<evidence type="ECO:0000256" key="2">
    <source>
        <dbReference type="ARBA" id="ARBA00022475"/>
    </source>
</evidence>
<reference evidence="12" key="1">
    <citation type="submission" date="2020-08" db="EMBL/GenBank/DDBJ databases">
        <title>Ramlibacter sp. USB13 16S ribosomal RNA gene genome sequencing and assembly.</title>
        <authorList>
            <person name="Kang M."/>
        </authorList>
    </citation>
    <scope>NUCLEOTIDE SEQUENCE</scope>
    <source>
        <strain evidence="12">USB13</strain>
    </source>
</reference>
<evidence type="ECO:0000256" key="1">
    <source>
        <dbReference type="ARBA" id="ARBA00004651"/>
    </source>
</evidence>
<dbReference type="Pfam" id="PF00015">
    <property type="entry name" value="MCPsignal"/>
    <property type="match status" value="1"/>
</dbReference>
<keyword evidence="5 10" id="KW-1133">Transmembrane helix</keyword>
<name>A0A923MQN5_9BURK</name>
<dbReference type="InterPro" id="IPR033480">
    <property type="entry name" value="sCache_2"/>
</dbReference>
<keyword evidence="6 10" id="KW-0472">Membrane</keyword>
<dbReference type="Gene3D" id="1.10.287.950">
    <property type="entry name" value="Methyl-accepting chemotaxis protein"/>
    <property type="match status" value="1"/>
</dbReference>